<protein>
    <submittedName>
        <fullName evidence="1">Uncharacterized protein</fullName>
    </submittedName>
</protein>
<name>A0A1K1M1C2_9BACT</name>
<dbReference type="STRING" id="1004.SAMN05661012_00309"/>
<dbReference type="EMBL" id="FPIZ01000001">
    <property type="protein sequence ID" value="SFW15726.1"/>
    <property type="molecule type" value="Genomic_DNA"/>
</dbReference>
<dbReference type="Proteomes" id="UP001326715">
    <property type="component" value="Chromosome"/>
</dbReference>
<keyword evidence="4" id="KW-1185">Reference proteome</keyword>
<evidence type="ECO:0000313" key="4">
    <source>
        <dbReference type="Proteomes" id="UP001326715"/>
    </source>
</evidence>
<reference evidence="2 4" key="2">
    <citation type="submission" date="2023-11" db="EMBL/GenBank/DDBJ databases">
        <title>MicrobeMod: A computational toolkit for identifying prokaryotic methylation and restriction-modification with nanopore sequencing.</title>
        <authorList>
            <person name="Crits-Christoph A."/>
            <person name="Kang S.C."/>
            <person name="Lee H."/>
            <person name="Ostrov N."/>
        </authorList>
    </citation>
    <scope>NUCLEOTIDE SEQUENCE [LARGE SCALE GENOMIC DNA]</scope>
    <source>
        <strain evidence="2 4">ATCC 23090</strain>
    </source>
</reference>
<organism evidence="1 3">
    <name type="scientific">Chitinophaga sancti</name>
    <dbReference type="NCBI Taxonomy" id="1004"/>
    <lineage>
        <taxon>Bacteria</taxon>
        <taxon>Pseudomonadati</taxon>
        <taxon>Bacteroidota</taxon>
        <taxon>Chitinophagia</taxon>
        <taxon>Chitinophagales</taxon>
        <taxon>Chitinophagaceae</taxon>
        <taxon>Chitinophaga</taxon>
    </lineage>
</organism>
<sequence>MKKQIAFTVLELGVRGIYLIGVASAYNEAKKDFSVHATVEGKLLVIRFSDDNFFKLNEGGILTIKGTWEDVENNKEKEEAYKLLKDIVPKYGHWQYVSVAK</sequence>
<accession>A0A1K1M1C2</accession>
<reference evidence="1 3" key="1">
    <citation type="submission" date="2016-11" db="EMBL/GenBank/DDBJ databases">
        <authorList>
            <person name="Jaros S."/>
            <person name="Januszkiewicz K."/>
            <person name="Wedrychowicz H."/>
        </authorList>
    </citation>
    <scope>NUCLEOTIDE SEQUENCE [LARGE SCALE GENOMIC DNA]</scope>
    <source>
        <strain evidence="1 3">DSM 784</strain>
    </source>
</reference>
<proteinExistence type="predicted"/>
<gene>
    <name evidence="1" type="ORF">SAMN05661012_00309</name>
    <name evidence="2" type="ORF">SR876_32305</name>
</gene>
<evidence type="ECO:0000313" key="1">
    <source>
        <dbReference type="EMBL" id="SFW15726.1"/>
    </source>
</evidence>
<dbReference type="AlphaFoldDB" id="A0A1K1M1C2"/>
<evidence type="ECO:0000313" key="2">
    <source>
        <dbReference type="EMBL" id="WQG89617.1"/>
    </source>
</evidence>
<dbReference type="EMBL" id="CP140154">
    <property type="protein sequence ID" value="WQG89617.1"/>
    <property type="molecule type" value="Genomic_DNA"/>
</dbReference>
<dbReference type="RefSeq" id="WP_072356841.1">
    <property type="nucleotide sequence ID" value="NZ_CP139972.1"/>
</dbReference>
<dbReference type="Proteomes" id="UP000183788">
    <property type="component" value="Unassembled WGS sequence"/>
</dbReference>
<evidence type="ECO:0000313" key="3">
    <source>
        <dbReference type="Proteomes" id="UP000183788"/>
    </source>
</evidence>